<dbReference type="OrthoDB" id="1258937at2759"/>
<name>A0A3L6TT95_PANMI</name>
<feature type="chain" id="PRO_5018098396" description="Xylanase inhibitor N-terminal domain-containing protein" evidence="2">
    <location>
        <begin position="31"/>
        <end position="371"/>
    </location>
</feature>
<protein>
    <recommendedName>
        <fullName evidence="7">Xylanase inhibitor N-terminal domain-containing protein</fullName>
    </recommendedName>
</protein>
<keyword evidence="2" id="KW-0732">Signal</keyword>
<dbReference type="STRING" id="4540.A0A3L6TT95"/>
<accession>A0A3L6TT95</accession>
<evidence type="ECO:0000259" key="3">
    <source>
        <dbReference type="Pfam" id="PF14541"/>
    </source>
</evidence>
<proteinExistence type="inferred from homology"/>
<comment type="caution">
    <text evidence="5">The sequence shown here is derived from an EMBL/GenBank/DDBJ whole genome shotgun (WGS) entry which is preliminary data.</text>
</comment>
<dbReference type="GO" id="GO:0006508">
    <property type="term" value="P:proteolysis"/>
    <property type="evidence" value="ECO:0007669"/>
    <property type="project" value="InterPro"/>
</dbReference>
<comment type="similarity">
    <text evidence="1">Belongs to the peptidase A1 family.</text>
</comment>
<evidence type="ECO:0000313" key="6">
    <source>
        <dbReference type="Proteomes" id="UP000275267"/>
    </source>
</evidence>
<dbReference type="AlphaFoldDB" id="A0A3L6TT95"/>
<feature type="domain" description="Xylanase inhibitor C-terminal" evidence="3">
    <location>
        <begin position="238"/>
        <end position="340"/>
    </location>
</feature>
<feature type="signal peptide" evidence="2">
    <location>
        <begin position="1"/>
        <end position="30"/>
    </location>
</feature>
<keyword evidence="6" id="KW-1185">Reference proteome</keyword>
<dbReference type="InterPro" id="IPR021109">
    <property type="entry name" value="Peptidase_aspartic_dom_sf"/>
</dbReference>
<dbReference type="EMBL" id="PQIB02000001">
    <property type="protein sequence ID" value="RLN43503.1"/>
    <property type="molecule type" value="Genomic_DNA"/>
</dbReference>
<dbReference type="PANTHER" id="PTHR47965">
    <property type="entry name" value="ASPARTYL PROTEASE-RELATED"/>
    <property type="match status" value="1"/>
</dbReference>
<evidence type="ECO:0000256" key="2">
    <source>
        <dbReference type="SAM" id="SignalP"/>
    </source>
</evidence>
<dbReference type="Pfam" id="PF14541">
    <property type="entry name" value="TAXi_C"/>
    <property type="match status" value="1"/>
</dbReference>
<dbReference type="InterPro" id="IPR032799">
    <property type="entry name" value="TAXi_C"/>
</dbReference>
<evidence type="ECO:0000259" key="4">
    <source>
        <dbReference type="Pfam" id="PF14543"/>
    </source>
</evidence>
<dbReference type="SUPFAM" id="SSF50630">
    <property type="entry name" value="Acid proteases"/>
    <property type="match status" value="1"/>
</dbReference>
<dbReference type="Pfam" id="PF14543">
    <property type="entry name" value="TAXi_N"/>
    <property type="match status" value="1"/>
</dbReference>
<evidence type="ECO:0000256" key="1">
    <source>
        <dbReference type="ARBA" id="ARBA00007447"/>
    </source>
</evidence>
<sequence>MQSSNHRAAVLAALALLIAPPLMLFAVASGCDRHSRPLPVVTRVTRDDASGLYLISVRNYDFAPLVLDLAGPIIWWPCFWDHHTVPCSSSLCRLANRNHPPNCPYAGSGGPGSTEPNCNCTAYPYNPVDGQCSHGDLTWEWLSANTTDGQPAVPGVVPRRRVVRAVRLPHAVAAPALREAEHAVAAELKVASKFSLCLPSVAILGGGPVHIPGSDADVDPVSDHLSCTRLLRNPKNSAYYIDVRGIAVNGAQVPLPDHALALDAGQGQGGVALSTVTPYTALRSDIYRAVLKAFDAATAGIPRAEAPSKPFELCYNMTEMNLSGKSNAGVVTASIDIELDVPRPRRDEGGCPADAVLCLRGDGTRSGVRGA</sequence>
<reference evidence="6" key="1">
    <citation type="journal article" date="2019" name="Nat. Commun.">
        <title>The genome of broomcorn millet.</title>
        <authorList>
            <person name="Zou C."/>
            <person name="Miki D."/>
            <person name="Li D."/>
            <person name="Tang Q."/>
            <person name="Xiao L."/>
            <person name="Rajput S."/>
            <person name="Deng P."/>
            <person name="Jia W."/>
            <person name="Huang R."/>
            <person name="Zhang M."/>
            <person name="Sun Y."/>
            <person name="Hu J."/>
            <person name="Fu X."/>
            <person name="Schnable P.S."/>
            <person name="Li F."/>
            <person name="Zhang H."/>
            <person name="Feng B."/>
            <person name="Zhu X."/>
            <person name="Liu R."/>
            <person name="Schnable J.C."/>
            <person name="Zhu J.-K."/>
            <person name="Zhang H."/>
        </authorList>
    </citation>
    <scope>NUCLEOTIDE SEQUENCE [LARGE SCALE GENOMIC DNA]</scope>
</reference>
<dbReference type="InterPro" id="IPR032861">
    <property type="entry name" value="TAXi_N"/>
</dbReference>
<gene>
    <name evidence="5" type="ORF">C2845_PM01G10920</name>
</gene>
<evidence type="ECO:0008006" key="7">
    <source>
        <dbReference type="Google" id="ProtNLM"/>
    </source>
</evidence>
<dbReference type="InterPro" id="IPR001461">
    <property type="entry name" value="Aspartic_peptidase_A1"/>
</dbReference>
<dbReference type="PROSITE" id="PS51257">
    <property type="entry name" value="PROKAR_LIPOPROTEIN"/>
    <property type="match status" value="1"/>
</dbReference>
<dbReference type="PANTHER" id="PTHR47965:SF17">
    <property type="entry name" value="OS01G0936900 PROTEIN"/>
    <property type="match status" value="1"/>
</dbReference>
<dbReference type="Proteomes" id="UP000275267">
    <property type="component" value="Unassembled WGS sequence"/>
</dbReference>
<feature type="domain" description="Xylanase inhibitor N-terminal" evidence="4">
    <location>
        <begin position="64"/>
        <end position="198"/>
    </location>
</feature>
<dbReference type="GO" id="GO:0004190">
    <property type="term" value="F:aspartic-type endopeptidase activity"/>
    <property type="evidence" value="ECO:0007669"/>
    <property type="project" value="InterPro"/>
</dbReference>
<dbReference type="Gene3D" id="2.40.70.10">
    <property type="entry name" value="Acid Proteases"/>
    <property type="match status" value="2"/>
</dbReference>
<organism evidence="5 6">
    <name type="scientific">Panicum miliaceum</name>
    <name type="common">Proso millet</name>
    <name type="synonym">Broomcorn millet</name>
    <dbReference type="NCBI Taxonomy" id="4540"/>
    <lineage>
        <taxon>Eukaryota</taxon>
        <taxon>Viridiplantae</taxon>
        <taxon>Streptophyta</taxon>
        <taxon>Embryophyta</taxon>
        <taxon>Tracheophyta</taxon>
        <taxon>Spermatophyta</taxon>
        <taxon>Magnoliopsida</taxon>
        <taxon>Liliopsida</taxon>
        <taxon>Poales</taxon>
        <taxon>Poaceae</taxon>
        <taxon>PACMAD clade</taxon>
        <taxon>Panicoideae</taxon>
        <taxon>Panicodae</taxon>
        <taxon>Paniceae</taxon>
        <taxon>Panicinae</taxon>
        <taxon>Panicum</taxon>
        <taxon>Panicum sect. Panicum</taxon>
    </lineage>
</organism>
<evidence type="ECO:0000313" key="5">
    <source>
        <dbReference type="EMBL" id="RLN43503.1"/>
    </source>
</evidence>